<organism evidence="5 6">
    <name type="scientific">Paenibacillus plantarum</name>
    <dbReference type="NCBI Taxonomy" id="2654975"/>
    <lineage>
        <taxon>Bacteria</taxon>
        <taxon>Bacillati</taxon>
        <taxon>Bacillota</taxon>
        <taxon>Bacilli</taxon>
        <taxon>Bacillales</taxon>
        <taxon>Paenibacillaceae</taxon>
        <taxon>Paenibacillus</taxon>
    </lineage>
</organism>
<accession>A0ABX1X9P1</accession>
<keyword evidence="6" id="KW-1185">Reference proteome</keyword>
<evidence type="ECO:0000259" key="4">
    <source>
        <dbReference type="Pfam" id="PF13482"/>
    </source>
</evidence>
<dbReference type="SUPFAM" id="SSF48452">
    <property type="entry name" value="TPR-like"/>
    <property type="match status" value="1"/>
</dbReference>
<reference evidence="5 6" key="1">
    <citation type="submission" date="2019-10" db="EMBL/GenBank/DDBJ databases">
        <title>Description of Paenibacillus humi sp. nov.</title>
        <authorList>
            <person name="Carlier A."/>
            <person name="Qi S."/>
        </authorList>
    </citation>
    <scope>NUCLEOTIDE SEQUENCE [LARGE SCALE GENOMIC DNA]</scope>
    <source>
        <strain evidence="5 6">LMG 31461</strain>
    </source>
</reference>
<dbReference type="InterPro" id="IPR011990">
    <property type="entry name" value="TPR-like_helical_dom_sf"/>
</dbReference>
<dbReference type="RefSeq" id="WP_171630820.1">
    <property type="nucleotide sequence ID" value="NZ_WHNY01000040.1"/>
</dbReference>
<dbReference type="Gene3D" id="3.30.420.10">
    <property type="entry name" value="Ribonuclease H-like superfamily/Ribonuclease H"/>
    <property type="match status" value="1"/>
</dbReference>
<sequence length="480" mass="54678">MSGLRERLGRLRGPAAAGVTPPPPPEAGGEWAQLGAHIATSPAGSFVMRRRQYGADSVHGIYRLRELADVAAQLSCFHDGDAVVRLEELLFFDTETTGLGVGAGNVPFMVGIGYYTGELFTVEQLMIRNPAEEHAMLVYLQELLGRYTHIVSYNGRTFDWPILKNRFVLNRLKLDDSKLLQLDLLYASRSLWRNTLPSCRLSKVEESRLGFERIDDVPGSMAPALYFQYLAEKDPDVLQGVFIHNEHDIVTLAALTIHFGKLLRPAVNDLDLISNPDLDLDLISNPNPDLISNIDSEELFRTGLWLDKMARPAKAEQYFNVLHEKLMNSESTVQSAEQETVLLQLATYYKKIGQYNRAIELWKQAILLKPASISLQLEPYLELAMYYEHREKDLGQAVFYAEEAWARLWRRRALHRGDRKINEIEEAWEKRIARLKQKMRKKEMTLRALADSYPSSSDKMVISKRNKKTPKPTYVSEGLI</sequence>
<evidence type="ECO:0000313" key="6">
    <source>
        <dbReference type="Proteomes" id="UP000653578"/>
    </source>
</evidence>
<dbReference type="InterPro" id="IPR036397">
    <property type="entry name" value="RNaseH_sf"/>
</dbReference>
<name>A0ABX1X9P1_9BACL</name>
<dbReference type="PANTHER" id="PTHR38462">
    <property type="entry name" value="EXONUCLEASE-LIKE PROTEIN"/>
    <property type="match status" value="1"/>
</dbReference>
<dbReference type="EMBL" id="WHNY01000040">
    <property type="protein sequence ID" value="NOU65064.1"/>
    <property type="molecule type" value="Genomic_DNA"/>
</dbReference>
<evidence type="ECO:0000256" key="2">
    <source>
        <dbReference type="SAM" id="Coils"/>
    </source>
</evidence>
<dbReference type="PANTHER" id="PTHR38462:SF1">
    <property type="entry name" value="YPRB RIBONUCLEASE H-LIKE DOMAIN-CONTAINING PROTEIN"/>
    <property type="match status" value="1"/>
</dbReference>
<proteinExistence type="predicted"/>
<dbReference type="PROSITE" id="PS50005">
    <property type="entry name" value="TPR"/>
    <property type="match status" value="1"/>
</dbReference>
<evidence type="ECO:0000256" key="1">
    <source>
        <dbReference type="PROSITE-ProRule" id="PRU00339"/>
    </source>
</evidence>
<keyword evidence="2" id="KW-0175">Coiled coil</keyword>
<dbReference type="Gene3D" id="1.25.40.10">
    <property type="entry name" value="Tetratricopeptide repeat domain"/>
    <property type="match status" value="1"/>
</dbReference>
<protein>
    <recommendedName>
        <fullName evidence="4">YprB ribonuclease H-like domain-containing protein</fullName>
    </recommendedName>
</protein>
<feature type="domain" description="YprB ribonuclease H-like" evidence="4">
    <location>
        <begin position="90"/>
        <end position="256"/>
    </location>
</feature>
<dbReference type="InterPro" id="IPR038720">
    <property type="entry name" value="YprB_RNase_H-like_dom"/>
</dbReference>
<dbReference type="InterPro" id="IPR012337">
    <property type="entry name" value="RNaseH-like_sf"/>
</dbReference>
<gene>
    <name evidence="5" type="ORF">GC096_13585</name>
</gene>
<dbReference type="Proteomes" id="UP000653578">
    <property type="component" value="Unassembled WGS sequence"/>
</dbReference>
<feature type="repeat" description="TPR" evidence="1">
    <location>
        <begin position="339"/>
        <end position="372"/>
    </location>
</feature>
<dbReference type="InterPro" id="IPR019734">
    <property type="entry name" value="TPR_rpt"/>
</dbReference>
<dbReference type="SUPFAM" id="SSF53098">
    <property type="entry name" value="Ribonuclease H-like"/>
    <property type="match status" value="1"/>
</dbReference>
<evidence type="ECO:0000256" key="3">
    <source>
        <dbReference type="SAM" id="MobiDB-lite"/>
    </source>
</evidence>
<keyword evidence="1" id="KW-0802">TPR repeat</keyword>
<feature type="region of interest" description="Disordered" evidence="3">
    <location>
        <begin position="460"/>
        <end position="480"/>
    </location>
</feature>
<feature type="coiled-coil region" evidence="2">
    <location>
        <begin position="425"/>
        <end position="452"/>
    </location>
</feature>
<comment type="caution">
    <text evidence="5">The sequence shown here is derived from an EMBL/GenBank/DDBJ whole genome shotgun (WGS) entry which is preliminary data.</text>
</comment>
<evidence type="ECO:0000313" key="5">
    <source>
        <dbReference type="EMBL" id="NOU65064.1"/>
    </source>
</evidence>
<dbReference type="Pfam" id="PF13482">
    <property type="entry name" value="RNase_H_2"/>
    <property type="match status" value="1"/>
</dbReference>